<proteinExistence type="predicted"/>
<keyword evidence="2 6" id="KW-0812">Transmembrane</keyword>
<evidence type="ECO:0000256" key="6">
    <source>
        <dbReference type="SAM" id="Phobius"/>
    </source>
</evidence>
<keyword evidence="5" id="KW-0998">Cell outer membrane</keyword>
<keyword evidence="10" id="KW-1185">Reference proteome</keyword>
<comment type="caution">
    <text evidence="9">The sequence shown here is derived from an EMBL/GenBank/DDBJ whole genome shotgun (WGS) entry which is preliminary data.</text>
</comment>
<dbReference type="EMBL" id="BBLT01000002">
    <property type="protein sequence ID" value="GAL83703.1"/>
    <property type="molecule type" value="Genomic_DNA"/>
</dbReference>
<dbReference type="eggNOG" id="COG4775">
    <property type="taxonomic scope" value="Bacteria"/>
</dbReference>
<name>A0A098LBF5_9BACT</name>
<dbReference type="InterPro" id="IPR000184">
    <property type="entry name" value="Bac_surfAg_D15"/>
</dbReference>
<dbReference type="PANTHER" id="PTHR12815">
    <property type="entry name" value="SORTING AND ASSEMBLY MACHINERY SAMM50 PROTEIN FAMILY MEMBER"/>
    <property type="match status" value="1"/>
</dbReference>
<dbReference type="AlphaFoldDB" id="A0A098LBF5"/>
<evidence type="ECO:0008006" key="11">
    <source>
        <dbReference type="Google" id="ProtNLM"/>
    </source>
</evidence>
<feature type="domain" description="POTRA" evidence="8">
    <location>
        <begin position="87"/>
        <end position="152"/>
    </location>
</feature>
<dbReference type="Gene3D" id="2.40.160.50">
    <property type="entry name" value="membrane protein fhac: a member of the omp85/tpsb transporter family"/>
    <property type="match status" value="1"/>
</dbReference>
<dbReference type="PANTHER" id="PTHR12815:SF47">
    <property type="entry name" value="TRANSLOCATION AND ASSEMBLY MODULE SUBUNIT TAMA"/>
    <property type="match status" value="1"/>
</dbReference>
<keyword evidence="4 6" id="KW-0472">Membrane</keyword>
<organism evidence="9 10">
    <name type="scientific">Sporocytophaga myxococcoides</name>
    <dbReference type="NCBI Taxonomy" id="153721"/>
    <lineage>
        <taxon>Bacteria</taxon>
        <taxon>Pseudomonadati</taxon>
        <taxon>Bacteroidota</taxon>
        <taxon>Cytophagia</taxon>
        <taxon>Cytophagales</taxon>
        <taxon>Cytophagaceae</taxon>
        <taxon>Sporocytophaga</taxon>
    </lineage>
</organism>
<gene>
    <name evidence="9" type="ORF">MYP_930</name>
</gene>
<evidence type="ECO:0000256" key="5">
    <source>
        <dbReference type="ARBA" id="ARBA00023237"/>
    </source>
</evidence>
<accession>A0A098LBF5</accession>
<dbReference type="STRING" id="153721.MYP_930"/>
<keyword evidence="3" id="KW-0732">Signal</keyword>
<evidence type="ECO:0000256" key="2">
    <source>
        <dbReference type="ARBA" id="ARBA00022692"/>
    </source>
</evidence>
<keyword evidence="6" id="KW-1133">Transmembrane helix</keyword>
<dbReference type="Gene3D" id="3.10.20.310">
    <property type="entry name" value="membrane protein fhac"/>
    <property type="match status" value="1"/>
</dbReference>
<evidence type="ECO:0000256" key="1">
    <source>
        <dbReference type="ARBA" id="ARBA00004370"/>
    </source>
</evidence>
<dbReference type="Proteomes" id="UP000030185">
    <property type="component" value="Unassembled WGS sequence"/>
</dbReference>
<evidence type="ECO:0000256" key="3">
    <source>
        <dbReference type="ARBA" id="ARBA00022729"/>
    </source>
</evidence>
<evidence type="ECO:0000256" key="4">
    <source>
        <dbReference type="ARBA" id="ARBA00023136"/>
    </source>
</evidence>
<evidence type="ECO:0000313" key="9">
    <source>
        <dbReference type="EMBL" id="GAL83703.1"/>
    </source>
</evidence>
<feature type="transmembrane region" description="Helical" evidence="6">
    <location>
        <begin position="445"/>
        <end position="466"/>
    </location>
</feature>
<dbReference type="Pfam" id="PF07244">
    <property type="entry name" value="POTRA"/>
    <property type="match status" value="1"/>
</dbReference>
<evidence type="ECO:0000313" key="10">
    <source>
        <dbReference type="Proteomes" id="UP000030185"/>
    </source>
</evidence>
<feature type="domain" description="Bacterial surface antigen (D15)" evidence="7">
    <location>
        <begin position="190"/>
        <end position="487"/>
    </location>
</feature>
<evidence type="ECO:0000259" key="8">
    <source>
        <dbReference type="Pfam" id="PF07244"/>
    </source>
</evidence>
<dbReference type="InterPro" id="IPR010827">
    <property type="entry name" value="BamA/TamA_POTRA"/>
</dbReference>
<dbReference type="InterPro" id="IPR039910">
    <property type="entry name" value="D15-like"/>
</dbReference>
<protein>
    <recommendedName>
        <fullName evidence="11">Bacterial surface antigen (D15) domain-containing protein</fullName>
    </recommendedName>
</protein>
<reference evidence="9 10" key="1">
    <citation type="submission" date="2014-09" db="EMBL/GenBank/DDBJ databases">
        <title>Sporocytophaga myxococcoides PG-01 genome sequencing.</title>
        <authorList>
            <person name="Liu L."/>
            <person name="Gao P.J."/>
            <person name="Chen G.J."/>
            <person name="Wang L.S."/>
        </authorList>
    </citation>
    <scope>NUCLEOTIDE SEQUENCE [LARGE SCALE GENOMIC DNA]</scope>
    <source>
        <strain evidence="9 10">PG-01</strain>
    </source>
</reference>
<sequence>MGEQFKWAALKKGNINPIILSKAEFHEKYYHNKLFNIDQFLEFENDLLTYLEDHGYPFASLQIDSFMIEGNSLYGVLNYEKGPIIVFDSIVVVGSSKVKTRYLMRELHIEKGQPFSQKKVLEADKIISALGFVRVARPPVVEFRSGKATVTIFLEDKKINQADGIIGFLPNEGGGKKILITGELNLNLKNVFGTGKGVLLEWKKLKASSQTLNTAYYHPKLLGSNLDLRLNFNLLNQDSLFLTVYRGINVSSALSVRSRVSFFTGLKTSRQFSSYLGTDTTLLLMSDYNYYTYGLSYNWNNLDDIFYPHKGWIFDVQLSLGNKVLRENALVKRELYDQLDKKSIQYSCNILVNRFFALKAKSVIFTKLEAAKIFNDKNTLFINDLYRVGGLKSLRGFNELNYYASTFGIASVEYRYFTDPTSYLLVFYDQGYVSNAVNPSFKDDFPFGFGLGVSFTTGAGVFNFVYSLGQSREQKLSLNLSKVHFGIISRF</sequence>
<comment type="subcellular location">
    <subcellularLocation>
        <location evidence="1">Membrane</location>
    </subcellularLocation>
</comment>
<evidence type="ECO:0000259" key="7">
    <source>
        <dbReference type="Pfam" id="PF01103"/>
    </source>
</evidence>
<dbReference type="GO" id="GO:0019867">
    <property type="term" value="C:outer membrane"/>
    <property type="evidence" value="ECO:0007669"/>
    <property type="project" value="InterPro"/>
</dbReference>
<dbReference type="Pfam" id="PF01103">
    <property type="entry name" value="Omp85"/>
    <property type="match status" value="1"/>
</dbReference>